<keyword evidence="2" id="KW-1185">Reference proteome</keyword>
<dbReference type="EMBL" id="JAABLM010000010">
    <property type="protein sequence ID" value="NBL65400.1"/>
    <property type="molecule type" value="Genomic_DNA"/>
</dbReference>
<dbReference type="Proteomes" id="UP000798602">
    <property type="component" value="Unassembled WGS sequence"/>
</dbReference>
<proteinExistence type="predicted"/>
<gene>
    <name evidence="1" type="ORF">GV828_09340</name>
</gene>
<accession>A0ABW9ZE64</accession>
<evidence type="ECO:0000313" key="2">
    <source>
        <dbReference type="Proteomes" id="UP000798602"/>
    </source>
</evidence>
<protein>
    <recommendedName>
        <fullName evidence="3">Lipoprotein</fullName>
    </recommendedName>
</protein>
<sequence length="234" mass="26927">MKTVRINNVILSNIIGLLFLSSCGKKNVITDTVISQSVVEHNQDTITYKINLNGEDSKSTLYTVRDLYAGRVNLGAYNSQKEIEALKLHKENSLTPLYLKYTVSLKRNDYIIKLWEINMINTENIEYPILEQGATINKHFDDISKKVVYSSVKDIVRIKLKRDEYQDFECLNFRINSDNTWELISKEKLNTTLQLNKGYCIDTISKNLNNGHAENIIIFHQAFDNFTGDCSCNN</sequence>
<name>A0ABW9ZE64_9FLAO</name>
<evidence type="ECO:0008006" key="3">
    <source>
        <dbReference type="Google" id="ProtNLM"/>
    </source>
</evidence>
<reference evidence="2" key="1">
    <citation type="submission" date="2020-01" db="EMBL/GenBank/DDBJ databases">
        <title>Sphingomonas sp. strain CSW-10.</title>
        <authorList>
            <person name="Chen W.-M."/>
        </authorList>
    </citation>
    <scope>NUCLEOTIDE SEQUENCE [LARGE SCALE GENOMIC DNA]</scope>
    <source>
        <strain evidence="2">NST-5</strain>
    </source>
</reference>
<dbReference type="PROSITE" id="PS51257">
    <property type="entry name" value="PROKAR_LIPOPROTEIN"/>
    <property type="match status" value="1"/>
</dbReference>
<organism evidence="1 2">
    <name type="scientific">Flavobacterium ichthyis</name>
    <dbReference type="NCBI Taxonomy" id="2698827"/>
    <lineage>
        <taxon>Bacteria</taxon>
        <taxon>Pseudomonadati</taxon>
        <taxon>Bacteroidota</taxon>
        <taxon>Flavobacteriia</taxon>
        <taxon>Flavobacteriales</taxon>
        <taxon>Flavobacteriaceae</taxon>
        <taxon>Flavobacterium</taxon>
    </lineage>
</organism>
<comment type="caution">
    <text evidence="1">The sequence shown here is derived from an EMBL/GenBank/DDBJ whole genome shotgun (WGS) entry which is preliminary data.</text>
</comment>
<evidence type="ECO:0000313" key="1">
    <source>
        <dbReference type="EMBL" id="NBL65400.1"/>
    </source>
</evidence>
<dbReference type="RefSeq" id="WP_166537224.1">
    <property type="nucleotide sequence ID" value="NZ_JAABLM010000010.1"/>
</dbReference>